<dbReference type="RefSeq" id="XP_033464113.1">
    <property type="nucleotide sequence ID" value="XM_033603628.1"/>
</dbReference>
<dbReference type="AlphaFoldDB" id="A0A6J3MJG8"/>
<protein>
    <submittedName>
        <fullName evidence="2">Uncharacterized protein</fullName>
    </submittedName>
</protein>
<keyword evidence="1" id="KW-1185">Reference proteome</keyword>
<proteinExistence type="predicted"/>
<organism evidence="2">
    <name type="scientific">Dissoconium aciculare CBS 342.82</name>
    <dbReference type="NCBI Taxonomy" id="1314786"/>
    <lineage>
        <taxon>Eukaryota</taxon>
        <taxon>Fungi</taxon>
        <taxon>Dikarya</taxon>
        <taxon>Ascomycota</taxon>
        <taxon>Pezizomycotina</taxon>
        <taxon>Dothideomycetes</taxon>
        <taxon>Dothideomycetidae</taxon>
        <taxon>Mycosphaerellales</taxon>
        <taxon>Dissoconiaceae</taxon>
        <taxon>Dissoconium</taxon>
    </lineage>
</organism>
<gene>
    <name evidence="2" type="ORF">K489DRAFT_375164</name>
</gene>
<reference evidence="2" key="3">
    <citation type="submission" date="2025-08" db="UniProtKB">
        <authorList>
            <consortium name="RefSeq"/>
        </authorList>
    </citation>
    <scope>IDENTIFICATION</scope>
    <source>
        <strain evidence="2">CBS 342.82</strain>
    </source>
</reference>
<evidence type="ECO:0000313" key="1">
    <source>
        <dbReference type="Proteomes" id="UP000504637"/>
    </source>
</evidence>
<reference evidence="2" key="2">
    <citation type="submission" date="2020-04" db="EMBL/GenBank/DDBJ databases">
        <authorList>
            <consortium name="NCBI Genome Project"/>
        </authorList>
    </citation>
    <scope>NUCLEOTIDE SEQUENCE</scope>
    <source>
        <strain evidence="2">CBS 342.82</strain>
    </source>
</reference>
<reference evidence="2" key="1">
    <citation type="submission" date="2020-01" db="EMBL/GenBank/DDBJ databases">
        <authorList>
            <consortium name="DOE Joint Genome Institute"/>
            <person name="Haridas S."/>
            <person name="Albert R."/>
            <person name="Binder M."/>
            <person name="Bloem J."/>
            <person name="Labutti K."/>
            <person name="Salamov A."/>
            <person name="Andreopoulos B."/>
            <person name="Baker S.E."/>
            <person name="Barry K."/>
            <person name="Bills G."/>
            <person name="Bluhm B.H."/>
            <person name="Cannon C."/>
            <person name="Castanera R."/>
            <person name="Culley D.E."/>
            <person name="Daum C."/>
            <person name="Ezra D."/>
            <person name="Gonzalez J.B."/>
            <person name="Henrissat B."/>
            <person name="Kuo A."/>
            <person name="Liang C."/>
            <person name="Lipzen A."/>
            <person name="Lutzoni F."/>
            <person name="Magnuson J."/>
            <person name="Mondo S."/>
            <person name="Nolan M."/>
            <person name="Ohm R."/>
            <person name="Pangilinan J."/>
            <person name="Park H.-J."/>
            <person name="Ramirez L."/>
            <person name="Alfaro M."/>
            <person name="Sun H."/>
            <person name="Tritt A."/>
            <person name="Yoshinaga Y."/>
            <person name="Zwiers L.-H."/>
            <person name="Turgeon B.G."/>
            <person name="Goodwin S.B."/>
            <person name="Spatafora J.W."/>
            <person name="Crous P.W."/>
            <person name="Grigoriev I.V."/>
        </authorList>
    </citation>
    <scope>NUCLEOTIDE SEQUENCE</scope>
    <source>
        <strain evidence="2">CBS 342.82</strain>
    </source>
</reference>
<accession>A0A6J3MJG8</accession>
<dbReference type="Proteomes" id="UP000504637">
    <property type="component" value="Unplaced"/>
</dbReference>
<evidence type="ECO:0000313" key="2">
    <source>
        <dbReference type="RefSeq" id="XP_033464113.1"/>
    </source>
</evidence>
<sequence>MTVLFHRLSGVGRRERLPSEKLEDRDGCLHPTLWFSHRYRAADRRCVGVSTAASVSTCQILRFVTLERVGDMAASSILQQCPREIEMSMGQSERLTLTQAAWKMAIRQCLVTGRGISLSYSSPRKCSHRS</sequence>
<dbReference type="GeneID" id="54361428"/>
<name>A0A6J3MJG8_9PEZI</name>